<dbReference type="InterPro" id="IPR013078">
    <property type="entry name" value="His_Pase_superF_clade-1"/>
</dbReference>
<dbReference type="OrthoDB" id="9810154at2"/>
<evidence type="ECO:0008006" key="3">
    <source>
        <dbReference type="Google" id="ProtNLM"/>
    </source>
</evidence>
<evidence type="ECO:0000313" key="1">
    <source>
        <dbReference type="EMBL" id="OKL52276.1"/>
    </source>
</evidence>
<dbReference type="CDD" id="cd07040">
    <property type="entry name" value="HP"/>
    <property type="match status" value="1"/>
</dbReference>
<reference evidence="2" key="1">
    <citation type="submission" date="2016-12" db="EMBL/GenBank/DDBJ databases">
        <authorList>
            <person name="Meng X."/>
        </authorList>
    </citation>
    <scope>NUCLEOTIDE SEQUENCE [LARGE SCALE GENOMIC DNA]</scope>
    <source>
        <strain evidence="2">DSM 20732</strain>
    </source>
</reference>
<name>A0A1Q5PXQ6_9ACTO</name>
<dbReference type="STRING" id="52770.BSZ40_01965"/>
<dbReference type="InterPro" id="IPR029033">
    <property type="entry name" value="His_PPase_superfam"/>
</dbReference>
<dbReference type="RefSeq" id="WP_073822809.1">
    <property type="nucleotide sequence ID" value="NZ_JAUNKL010000051.1"/>
</dbReference>
<organism evidence="1 2">
    <name type="scientific">Buchananella hordeovulneris</name>
    <dbReference type="NCBI Taxonomy" id="52770"/>
    <lineage>
        <taxon>Bacteria</taxon>
        <taxon>Bacillati</taxon>
        <taxon>Actinomycetota</taxon>
        <taxon>Actinomycetes</taxon>
        <taxon>Actinomycetales</taxon>
        <taxon>Actinomycetaceae</taxon>
        <taxon>Buchananella</taxon>
    </lineage>
</organism>
<comment type="caution">
    <text evidence="1">The sequence shown here is derived from an EMBL/GenBank/DDBJ whole genome shotgun (WGS) entry which is preliminary data.</text>
</comment>
<protein>
    <recommendedName>
        <fullName evidence="3">Phosphohistidine phosphatase</fullName>
    </recommendedName>
</protein>
<sequence length="159" mass="16429">MSKTLILARHAEAEFDAITDAARRLTAKGQACAIKLGFELAKRVPAVDLAIVSAAARTQETYSLAAQSLPVAAYERSADLYNASVGELLASVAELAPELDTVLFVGHEPTISGAGSVLTSQPAPADALAFGIPTGTALVLAMPAGWQGPGDLLEVIYTH</sequence>
<proteinExistence type="predicted"/>
<dbReference type="SUPFAM" id="SSF53254">
    <property type="entry name" value="Phosphoglycerate mutase-like"/>
    <property type="match status" value="1"/>
</dbReference>
<gene>
    <name evidence="1" type="ORF">BSZ40_01965</name>
</gene>
<keyword evidence="2" id="KW-1185">Reference proteome</keyword>
<dbReference type="Proteomes" id="UP000185612">
    <property type="component" value="Unassembled WGS sequence"/>
</dbReference>
<dbReference type="Pfam" id="PF00300">
    <property type="entry name" value="His_Phos_1"/>
    <property type="match status" value="1"/>
</dbReference>
<dbReference type="Gene3D" id="3.40.50.1240">
    <property type="entry name" value="Phosphoglycerate mutase-like"/>
    <property type="match status" value="1"/>
</dbReference>
<accession>A0A1Q5PXQ6</accession>
<evidence type="ECO:0000313" key="2">
    <source>
        <dbReference type="Proteomes" id="UP000185612"/>
    </source>
</evidence>
<dbReference type="AlphaFoldDB" id="A0A1Q5PXQ6"/>
<dbReference type="EMBL" id="MQVS01000002">
    <property type="protein sequence ID" value="OKL52276.1"/>
    <property type="molecule type" value="Genomic_DNA"/>
</dbReference>
<dbReference type="InParanoid" id="A0A1Q5PXQ6"/>